<keyword evidence="1" id="KW-1133">Transmembrane helix</keyword>
<organism evidence="2 3">
    <name type="scientific">Methanosarcina lacustris Z-7289</name>
    <dbReference type="NCBI Taxonomy" id="1434111"/>
    <lineage>
        <taxon>Archaea</taxon>
        <taxon>Methanobacteriati</taxon>
        <taxon>Methanobacteriota</taxon>
        <taxon>Stenosarchaea group</taxon>
        <taxon>Methanomicrobia</taxon>
        <taxon>Methanosarcinales</taxon>
        <taxon>Methanosarcinaceae</taxon>
        <taxon>Methanosarcina</taxon>
    </lineage>
</organism>
<sequence>MENYPRPLSKIFYYVKLIYHYMKKFVLDTAAADTIPLKLVVYLGLLAAVVLLLAQAWNIASPVLQEAEIKTQAETASLSLLSIQGGYARDSADRYSPEGSMCTLIFSLPPSIRYISFGVDPDQECNGNLTDSGWVPENNTLIYQYKNGVKKRVLLEGTPVHFIRGIQNPEGIWIPAENQGNRQQASVLESTGVVIEYPVSGEFLFEMVTRNGIKYTMTRF</sequence>
<keyword evidence="1" id="KW-0472">Membrane</keyword>
<evidence type="ECO:0000313" key="2">
    <source>
        <dbReference type="EMBL" id="AKB75517.1"/>
    </source>
</evidence>
<dbReference type="EMBL" id="CP009515">
    <property type="protein sequence ID" value="AKB75517.1"/>
    <property type="molecule type" value="Genomic_DNA"/>
</dbReference>
<dbReference type="HOGENOM" id="CLU_117969_0_0_2"/>
<protein>
    <submittedName>
        <fullName evidence="2">Uncharacterized protein</fullName>
    </submittedName>
</protein>
<dbReference type="STRING" id="1434111.MSLAZ_2256"/>
<accession>A0A0E3S7U3</accession>
<dbReference type="KEGG" id="mls:MSLAZ_2256"/>
<gene>
    <name evidence="2" type="ORF">MSLAZ_2256</name>
</gene>
<proteinExistence type="predicted"/>
<feature type="transmembrane region" description="Helical" evidence="1">
    <location>
        <begin position="39"/>
        <end position="60"/>
    </location>
</feature>
<dbReference type="PATRIC" id="fig|1434111.4.peg.3005"/>
<name>A0A0E3S7U3_9EURY</name>
<evidence type="ECO:0000313" key="3">
    <source>
        <dbReference type="Proteomes" id="UP000033072"/>
    </source>
</evidence>
<keyword evidence="1" id="KW-0812">Transmembrane</keyword>
<evidence type="ECO:0000256" key="1">
    <source>
        <dbReference type="SAM" id="Phobius"/>
    </source>
</evidence>
<reference evidence="2 3" key="1">
    <citation type="submission" date="2014-07" db="EMBL/GenBank/DDBJ databases">
        <title>Methanogenic archaea and the global carbon cycle.</title>
        <authorList>
            <person name="Henriksen J.R."/>
            <person name="Luke J."/>
            <person name="Reinhart S."/>
            <person name="Benedict M.N."/>
            <person name="Youngblut N.D."/>
            <person name="Metcalf M.E."/>
            <person name="Whitaker R.J."/>
            <person name="Metcalf W.W."/>
        </authorList>
    </citation>
    <scope>NUCLEOTIDE SEQUENCE [LARGE SCALE GENOMIC DNA]</scope>
    <source>
        <strain evidence="2 3">Z-7289</strain>
    </source>
</reference>
<dbReference type="Proteomes" id="UP000033072">
    <property type="component" value="Chromosome"/>
</dbReference>
<keyword evidence="3" id="KW-1185">Reference proteome</keyword>
<dbReference type="AlphaFoldDB" id="A0A0E3S7U3"/>